<dbReference type="EMBL" id="JAPQKI010000011">
    <property type="protein sequence ID" value="KAJ5082190.1"/>
    <property type="molecule type" value="Genomic_DNA"/>
</dbReference>
<dbReference type="Pfam" id="PF05721">
    <property type="entry name" value="PhyH"/>
    <property type="match status" value="1"/>
</dbReference>
<evidence type="ECO:0000313" key="2">
    <source>
        <dbReference type="Proteomes" id="UP001149074"/>
    </source>
</evidence>
<organism evidence="1 2">
    <name type="scientific">Penicillium argentinense</name>
    <dbReference type="NCBI Taxonomy" id="1131581"/>
    <lineage>
        <taxon>Eukaryota</taxon>
        <taxon>Fungi</taxon>
        <taxon>Dikarya</taxon>
        <taxon>Ascomycota</taxon>
        <taxon>Pezizomycotina</taxon>
        <taxon>Eurotiomycetes</taxon>
        <taxon>Eurotiomycetidae</taxon>
        <taxon>Eurotiales</taxon>
        <taxon>Aspergillaceae</taxon>
        <taxon>Penicillium</taxon>
    </lineage>
</organism>
<keyword evidence="2" id="KW-1185">Reference proteome</keyword>
<dbReference type="InterPro" id="IPR051961">
    <property type="entry name" value="Fungal_Metabolite_Diox"/>
</dbReference>
<dbReference type="OrthoDB" id="445007at2759"/>
<reference evidence="1" key="2">
    <citation type="journal article" date="2023" name="IMA Fungus">
        <title>Comparative genomic study of the Penicillium genus elucidates a diverse pangenome and 15 lateral gene transfer events.</title>
        <authorList>
            <person name="Petersen C."/>
            <person name="Sorensen T."/>
            <person name="Nielsen M.R."/>
            <person name="Sondergaard T.E."/>
            <person name="Sorensen J.L."/>
            <person name="Fitzpatrick D.A."/>
            <person name="Frisvad J.C."/>
            <person name="Nielsen K.L."/>
        </authorList>
    </citation>
    <scope>NUCLEOTIDE SEQUENCE</scope>
    <source>
        <strain evidence="1">IBT 30761</strain>
    </source>
</reference>
<evidence type="ECO:0008006" key="3">
    <source>
        <dbReference type="Google" id="ProtNLM"/>
    </source>
</evidence>
<comment type="caution">
    <text evidence="1">The sequence shown here is derived from an EMBL/GenBank/DDBJ whole genome shotgun (WGS) entry which is preliminary data.</text>
</comment>
<sequence>MHPFLPSTLQAAKKSLQTSGYAIIPNVLSESDTTTILTRLWAAAETNRLRGADLYIPALDPNASNIRIFYLLELDPIFRSLIQHPGALALVKEILGPDILVSNFTANIARPGSGSMALHSDQSLIVPEPWEEAWALNIIWCLSDVYFENGATLFIPGSQNWKRKADVPGGAEEMLEPFVAEKGSIIALDARVWHTSGCNVTKDQDRELLFGFYTRPFLRQQVNWTAVLGEDVKEELGEVGRELLGLNVTANTGVVSDVGIGLEEFEAKE</sequence>
<dbReference type="SUPFAM" id="SSF51197">
    <property type="entry name" value="Clavaminate synthase-like"/>
    <property type="match status" value="1"/>
</dbReference>
<reference evidence="1" key="1">
    <citation type="submission" date="2022-11" db="EMBL/GenBank/DDBJ databases">
        <authorList>
            <person name="Petersen C."/>
        </authorList>
    </citation>
    <scope>NUCLEOTIDE SEQUENCE</scope>
    <source>
        <strain evidence="1">IBT 30761</strain>
    </source>
</reference>
<dbReference type="AlphaFoldDB" id="A0A9W9EI61"/>
<dbReference type="Gene3D" id="2.60.120.620">
    <property type="entry name" value="q2cbj1_9rhob like domain"/>
    <property type="match status" value="1"/>
</dbReference>
<dbReference type="RefSeq" id="XP_056468712.1">
    <property type="nucleotide sequence ID" value="XM_056623724.1"/>
</dbReference>
<gene>
    <name evidence="1" type="ORF">N7532_011233</name>
</gene>
<dbReference type="PANTHER" id="PTHR37563">
    <property type="entry name" value="PHYTANOYL-COA DIOXYGENASE FAMILY PROTEIN (AFU_ORTHOLOGUE AFUA_2G03330)"/>
    <property type="match status" value="1"/>
</dbReference>
<accession>A0A9W9EI61</accession>
<evidence type="ECO:0000313" key="1">
    <source>
        <dbReference type="EMBL" id="KAJ5082190.1"/>
    </source>
</evidence>
<dbReference type="Proteomes" id="UP001149074">
    <property type="component" value="Unassembled WGS sequence"/>
</dbReference>
<protein>
    <recommendedName>
        <fullName evidence="3">Phytanoyl-CoA dioxygenase family protein</fullName>
    </recommendedName>
</protein>
<dbReference type="PANTHER" id="PTHR37563:SF2">
    <property type="entry name" value="PHYTANOYL-COA DIOXYGENASE FAMILY PROTEIN (AFU_ORTHOLOGUE AFUA_2G03330)"/>
    <property type="match status" value="1"/>
</dbReference>
<proteinExistence type="predicted"/>
<dbReference type="GeneID" id="81362703"/>
<dbReference type="InterPro" id="IPR008775">
    <property type="entry name" value="Phytyl_CoA_dOase-like"/>
</dbReference>
<name>A0A9W9EI61_9EURO</name>